<protein>
    <recommendedName>
        <fullName evidence="4">Phosphatidylinositol-3-phosphatase SAC1</fullName>
        <ecNumber evidence="1">3.1.3.64</ecNumber>
    </recommendedName>
    <alternativeName>
        <fullName evidence="6">Phosphatidylinositol-4-phosphate phosphatase</fullName>
    </alternativeName>
    <alternativeName>
        <fullName evidence="5">Suppressor of actin mutations 1-like protein</fullName>
    </alternativeName>
</protein>
<dbReference type="PANTHER" id="PTHR45662:SF2">
    <property type="entry name" value="PHOSPHATIDYLINOSITOL-3-PHOSPHATASE SAC1"/>
    <property type="match status" value="1"/>
</dbReference>
<dbReference type="GO" id="GO:0046856">
    <property type="term" value="P:phosphatidylinositol dephosphorylation"/>
    <property type="evidence" value="ECO:0007669"/>
    <property type="project" value="TreeGrafter"/>
</dbReference>
<accession>A0A811VCU3</accession>
<evidence type="ECO:0000313" key="8">
    <source>
        <dbReference type="EMBL" id="CAD7013067.1"/>
    </source>
</evidence>
<evidence type="ECO:0000256" key="1">
    <source>
        <dbReference type="ARBA" id="ARBA00013038"/>
    </source>
</evidence>
<dbReference type="PROSITE" id="PS50275">
    <property type="entry name" value="SAC"/>
    <property type="match status" value="1"/>
</dbReference>
<comment type="caution">
    <text evidence="8">The sequence shown here is derived from an EMBL/GenBank/DDBJ whole genome shotgun (WGS) entry which is preliminary data.</text>
</comment>
<dbReference type="EMBL" id="CAJHJT010000056">
    <property type="protein sequence ID" value="CAD7013067.1"/>
    <property type="molecule type" value="Genomic_DNA"/>
</dbReference>
<dbReference type="GO" id="GO:0004438">
    <property type="term" value="F:phosphatidylinositol-3-phosphate phosphatase activity"/>
    <property type="evidence" value="ECO:0007669"/>
    <property type="project" value="UniProtKB-EC"/>
</dbReference>
<evidence type="ECO:0000256" key="2">
    <source>
        <dbReference type="ARBA" id="ARBA00036631"/>
    </source>
</evidence>
<evidence type="ECO:0000256" key="3">
    <source>
        <dbReference type="ARBA" id="ARBA00036807"/>
    </source>
</evidence>
<evidence type="ECO:0000256" key="5">
    <source>
        <dbReference type="ARBA" id="ARBA00041396"/>
    </source>
</evidence>
<dbReference type="Proteomes" id="UP000606786">
    <property type="component" value="Unassembled WGS sequence"/>
</dbReference>
<dbReference type="AlphaFoldDB" id="A0A811VCU3"/>
<dbReference type="OrthoDB" id="1925875at2759"/>
<reference evidence="8" key="1">
    <citation type="submission" date="2020-11" db="EMBL/GenBank/DDBJ databases">
        <authorList>
            <person name="Whitehead M."/>
        </authorList>
    </citation>
    <scope>NUCLEOTIDE SEQUENCE</scope>
    <source>
        <strain evidence="8">EGII</strain>
    </source>
</reference>
<evidence type="ECO:0000259" key="7">
    <source>
        <dbReference type="PROSITE" id="PS50275"/>
    </source>
</evidence>
<proteinExistence type="predicted"/>
<evidence type="ECO:0000256" key="4">
    <source>
        <dbReference type="ARBA" id="ARBA00040795"/>
    </source>
</evidence>
<keyword evidence="9" id="KW-1185">Reference proteome</keyword>
<dbReference type="InterPro" id="IPR002013">
    <property type="entry name" value="SAC_dom"/>
</dbReference>
<evidence type="ECO:0000313" key="9">
    <source>
        <dbReference type="Proteomes" id="UP000606786"/>
    </source>
</evidence>
<gene>
    <name evidence="8" type="ORF">CCAP1982_LOCUS21145</name>
</gene>
<organism evidence="8 9">
    <name type="scientific">Ceratitis capitata</name>
    <name type="common">Mediterranean fruit fly</name>
    <name type="synonym">Tephritis capitata</name>
    <dbReference type="NCBI Taxonomy" id="7213"/>
    <lineage>
        <taxon>Eukaryota</taxon>
        <taxon>Metazoa</taxon>
        <taxon>Ecdysozoa</taxon>
        <taxon>Arthropoda</taxon>
        <taxon>Hexapoda</taxon>
        <taxon>Insecta</taxon>
        <taxon>Pterygota</taxon>
        <taxon>Neoptera</taxon>
        <taxon>Endopterygota</taxon>
        <taxon>Diptera</taxon>
        <taxon>Brachycera</taxon>
        <taxon>Muscomorpha</taxon>
        <taxon>Tephritoidea</taxon>
        <taxon>Tephritidae</taxon>
        <taxon>Ceratitis</taxon>
        <taxon>Ceratitis</taxon>
    </lineage>
</organism>
<comment type="catalytic activity">
    <reaction evidence="2">
        <text>a 1,2-diacyl-sn-glycero-3-phospho-(1D-myo-inositol-3-phosphate) + H2O = a 1,2-diacyl-sn-glycero-3-phospho-(1D-myo-inositol) + phosphate</text>
        <dbReference type="Rhea" id="RHEA:12316"/>
        <dbReference type="ChEBI" id="CHEBI:15377"/>
        <dbReference type="ChEBI" id="CHEBI:43474"/>
        <dbReference type="ChEBI" id="CHEBI:57880"/>
        <dbReference type="ChEBI" id="CHEBI:58088"/>
        <dbReference type="EC" id="3.1.3.64"/>
    </reaction>
    <physiologicalReaction direction="left-to-right" evidence="2">
        <dbReference type="Rhea" id="RHEA:12317"/>
    </physiologicalReaction>
</comment>
<dbReference type="EC" id="3.1.3.64" evidence="1"/>
<evidence type="ECO:0000256" key="6">
    <source>
        <dbReference type="ARBA" id="ARBA00041911"/>
    </source>
</evidence>
<dbReference type="GO" id="GO:0043812">
    <property type="term" value="F:phosphatidylinositol-4-phosphate phosphatase activity"/>
    <property type="evidence" value="ECO:0007669"/>
    <property type="project" value="TreeGrafter"/>
</dbReference>
<dbReference type="Pfam" id="PF02383">
    <property type="entry name" value="Syja_N"/>
    <property type="match status" value="1"/>
</dbReference>
<feature type="domain" description="SAC" evidence="7">
    <location>
        <begin position="120"/>
        <end position="270"/>
    </location>
</feature>
<comment type="catalytic activity">
    <reaction evidence="3">
        <text>a 1,2-diacyl-sn-glycero-3-phospho-(1D-myo-inositol 4-phosphate) + H2O = a 1,2-diacyl-sn-glycero-3-phospho-(1D-myo-inositol) + phosphate</text>
        <dbReference type="Rhea" id="RHEA:55652"/>
        <dbReference type="ChEBI" id="CHEBI:15377"/>
        <dbReference type="ChEBI" id="CHEBI:43474"/>
        <dbReference type="ChEBI" id="CHEBI:57880"/>
        <dbReference type="ChEBI" id="CHEBI:58178"/>
    </reaction>
    <physiologicalReaction direction="left-to-right" evidence="3">
        <dbReference type="Rhea" id="RHEA:55653"/>
    </physiologicalReaction>
</comment>
<sequence>MAMSKVIRVLEKSIPPSPYSVLLEHRNKSDSILFESHAVALLTNQETDVIRKQYVKLCDAYGCLGVLQLNAGESTVLFLVLVTGCVSMGKICDIEVFRITQTQFVALQNATPNEDKISECRKLLNSGTFYFAHSNTSMSSCLQKFDITLCAQRRQKISETDNRFFWNRMMHIHMLRFGVDCHSWLLKAMCGYVEVRTVYIGAKQARAAIISRLSCERAGTRFNVRGTNDEGHVANFVETEQVIYVDSDVTSYIQTRGSVPLFWEQPGVQVGSHKVKLSRGLRLQLLHSTDI</sequence>
<dbReference type="PANTHER" id="PTHR45662">
    <property type="entry name" value="PHOSPHATIDYLINOSITIDE PHOSPHATASE SAC1"/>
    <property type="match status" value="1"/>
</dbReference>
<name>A0A811VCU3_CERCA</name>
<dbReference type="GO" id="GO:0005783">
    <property type="term" value="C:endoplasmic reticulum"/>
    <property type="evidence" value="ECO:0007669"/>
    <property type="project" value="TreeGrafter"/>
</dbReference>